<proteinExistence type="predicted"/>
<sequence length="115" mass="13151">MSSELQERSDERVSRITHFRYKAYADSDDSRFSAEEVQEFLSLCETENIPSCLVTANLLAAGFYNSQGQYQKVKEHAEVAKRLGILTWGSTWDELQEMELLLHAPAQHPSHFSRG</sequence>
<evidence type="ECO:0000313" key="2">
    <source>
        <dbReference type="Proteomes" id="UP000325313"/>
    </source>
</evidence>
<name>A0A5B0QKE0_PUCGR</name>
<organism evidence="1 2">
    <name type="scientific">Puccinia graminis f. sp. tritici</name>
    <dbReference type="NCBI Taxonomy" id="56615"/>
    <lineage>
        <taxon>Eukaryota</taxon>
        <taxon>Fungi</taxon>
        <taxon>Dikarya</taxon>
        <taxon>Basidiomycota</taxon>
        <taxon>Pucciniomycotina</taxon>
        <taxon>Pucciniomycetes</taxon>
        <taxon>Pucciniales</taxon>
        <taxon>Pucciniaceae</taxon>
        <taxon>Puccinia</taxon>
    </lineage>
</organism>
<dbReference type="PANTHER" id="PTHR47332">
    <property type="entry name" value="SET DOMAIN-CONTAINING PROTEIN 5"/>
    <property type="match status" value="1"/>
</dbReference>
<gene>
    <name evidence="1" type="ORF">PGTUg99_008907</name>
</gene>
<accession>A0A5B0QKE0</accession>
<dbReference type="Proteomes" id="UP000325313">
    <property type="component" value="Unassembled WGS sequence"/>
</dbReference>
<comment type="caution">
    <text evidence="1">The sequence shown here is derived from an EMBL/GenBank/DDBJ whole genome shotgun (WGS) entry which is preliminary data.</text>
</comment>
<dbReference type="AlphaFoldDB" id="A0A5B0QKE0"/>
<dbReference type="PANTHER" id="PTHR47332:SF6">
    <property type="entry name" value="SET DOMAIN-CONTAINING PROTEIN"/>
    <property type="match status" value="1"/>
</dbReference>
<reference evidence="1 2" key="1">
    <citation type="submission" date="2019-05" db="EMBL/GenBank/DDBJ databases">
        <title>Emergence of the Ug99 lineage of the wheat stem rust pathogen through somatic hybridization.</title>
        <authorList>
            <person name="Li F."/>
            <person name="Upadhyaya N.M."/>
            <person name="Sperschneider J."/>
            <person name="Matny O."/>
            <person name="Nguyen-Phuc H."/>
            <person name="Mago R."/>
            <person name="Raley C."/>
            <person name="Miller M.E."/>
            <person name="Silverstein K.A.T."/>
            <person name="Henningsen E."/>
            <person name="Hirsch C.D."/>
            <person name="Visser B."/>
            <person name="Pretorius Z.A."/>
            <person name="Steffenson B.J."/>
            <person name="Schwessinger B."/>
            <person name="Dodds P.N."/>
            <person name="Figueroa M."/>
        </authorList>
    </citation>
    <scope>NUCLEOTIDE SEQUENCE [LARGE SCALE GENOMIC DNA]</scope>
    <source>
        <strain evidence="1 2">Ug99</strain>
    </source>
</reference>
<evidence type="ECO:0000313" key="1">
    <source>
        <dbReference type="EMBL" id="KAA1113620.1"/>
    </source>
</evidence>
<protein>
    <submittedName>
        <fullName evidence="1">Uncharacterized protein</fullName>
    </submittedName>
</protein>
<dbReference type="EMBL" id="VDEP01000276">
    <property type="protein sequence ID" value="KAA1113620.1"/>
    <property type="molecule type" value="Genomic_DNA"/>
</dbReference>
<dbReference type="InterPro" id="IPR053185">
    <property type="entry name" value="SET_domain_protein"/>
</dbReference>